<keyword evidence="3" id="KW-1185">Reference proteome</keyword>
<keyword evidence="1" id="KW-0812">Transmembrane</keyword>
<proteinExistence type="predicted"/>
<reference evidence="2" key="1">
    <citation type="submission" date="2022-08" db="EMBL/GenBank/DDBJ databases">
        <title>A Global Phylogenomic Analysis of the Shiitake Genus Lentinula.</title>
        <authorList>
            <consortium name="DOE Joint Genome Institute"/>
            <person name="Sierra-Patev S."/>
            <person name="Min B."/>
            <person name="Naranjo-Ortiz M."/>
            <person name="Looney B."/>
            <person name="Konkel Z."/>
            <person name="Slot J.C."/>
            <person name="Sakamoto Y."/>
            <person name="Steenwyk J.L."/>
            <person name="Rokas A."/>
            <person name="Carro J."/>
            <person name="Camarero S."/>
            <person name="Ferreira P."/>
            <person name="Molpeceres G."/>
            <person name="Ruiz-Duenas F.J."/>
            <person name="Serrano A."/>
            <person name="Henrissat B."/>
            <person name="Drula E."/>
            <person name="Hughes K.W."/>
            <person name="Mata J.L."/>
            <person name="Ishikawa N.K."/>
            <person name="Vargas-Isla R."/>
            <person name="Ushijima S."/>
            <person name="Smith C.A."/>
            <person name="Ahrendt S."/>
            <person name="Andreopoulos W."/>
            <person name="He G."/>
            <person name="Labutti K."/>
            <person name="Lipzen A."/>
            <person name="Ng V."/>
            <person name="Riley R."/>
            <person name="Sandor L."/>
            <person name="Barry K."/>
            <person name="Martinez A.T."/>
            <person name="Xiao Y."/>
            <person name="Gibbons J.G."/>
            <person name="Terashima K."/>
            <person name="Grigoriev I.V."/>
            <person name="Hibbett D.S."/>
        </authorList>
    </citation>
    <scope>NUCLEOTIDE SEQUENCE</scope>
    <source>
        <strain evidence="2">JLM2183</strain>
    </source>
</reference>
<gene>
    <name evidence="2" type="ORF">J3R30DRAFT_3705918</name>
</gene>
<dbReference type="EMBL" id="JAOTPV010000014">
    <property type="protein sequence ID" value="KAJ4475466.1"/>
    <property type="molecule type" value="Genomic_DNA"/>
</dbReference>
<evidence type="ECO:0000256" key="1">
    <source>
        <dbReference type="SAM" id="Phobius"/>
    </source>
</evidence>
<dbReference type="AlphaFoldDB" id="A0A9W9DM26"/>
<dbReference type="OrthoDB" id="3260021at2759"/>
<dbReference type="Proteomes" id="UP001150266">
    <property type="component" value="Unassembled WGS sequence"/>
</dbReference>
<comment type="caution">
    <text evidence="2">The sequence shown here is derived from an EMBL/GenBank/DDBJ whole genome shotgun (WGS) entry which is preliminary data.</text>
</comment>
<protein>
    <submittedName>
        <fullName evidence="2">Uncharacterized protein</fullName>
    </submittedName>
</protein>
<name>A0A9W9DM26_9AGAR</name>
<sequence>MPSTQRNKPALQPFRWPSTRAIVDRESTEALTVETLPRYNNDLSRSSDPTIRDTLFLFIQSTQKLVACLIADPEFTRSRVFRFSAPIVVFLSFLTTIALLPQNWYINRLSEAQAIANLTGVGFLCMVALTVVIGALSFLWILIWVLALSFRRFMEVDISGRRRTSVGIFHDLLGGLFTN</sequence>
<evidence type="ECO:0000313" key="3">
    <source>
        <dbReference type="Proteomes" id="UP001150266"/>
    </source>
</evidence>
<evidence type="ECO:0000313" key="2">
    <source>
        <dbReference type="EMBL" id="KAJ4475466.1"/>
    </source>
</evidence>
<keyword evidence="1" id="KW-0472">Membrane</keyword>
<keyword evidence="1" id="KW-1133">Transmembrane helix</keyword>
<feature type="transmembrane region" description="Helical" evidence="1">
    <location>
        <begin position="120"/>
        <end position="146"/>
    </location>
</feature>
<feature type="transmembrane region" description="Helical" evidence="1">
    <location>
        <begin position="80"/>
        <end position="100"/>
    </location>
</feature>
<accession>A0A9W9DM26</accession>
<organism evidence="2 3">
    <name type="scientific">Lentinula aciculospora</name>
    <dbReference type="NCBI Taxonomy" id="153920"/>
    <lineage>
        <taxon>Eukaryota</taxon>
        <taxon>Fungi</taxon>
        <taxon>Dikarya</taxon>
        <taxon>Basidiomycota</taxon>
        <taxon>Agaricomycotina</taxon>
        <taxon>Agaricomycetes</taxon>
        <taxon>Agaricomycetidae</taxon>
        <taxon>Agaricales</taxon>
        <taxon>Marasmiineae</taxon>
        <taxon>Omphalotaceae</taxon>
        <taxon>Lentinula</taxon>
    </lineage>
</organism>